<accession>A0ABS1SAL8</accession>
<reference evidence="3 4" key="1">
    <citation type="submission" date="2021-01" db="EMBL/GenBank/DDBJ databases">
        <title>011410 draft genome.</title>
        <authorList>
            <person name="Lang L."/>
        </authorList>
    </citation>
    <scope>NUCLEOTIDE SEQUENCE [LARGE SCALE GENOMIC DNA]</scope>
    <source>
        <strain evidence="3 4">KCTC 42845</strain>
    </source>
</reference>
<feature type="signal peptide" evidence="2">
    <location>
        <begin position="1"/>
        <end position="28"/>
    </location>
</feature>
<evidence type="ECO:0000256" key="1">
    <source>
        <dbReference type="SAM" id="MobiDB-lite"/>
    </source>
</evidence>
<keyword evidence="4" id="KW-1185">Reference proteome</keyword>
<feature type="compositionally biased region" description="Basic and acidic residues" evidence="1">
    <location>
        <begin position="48"/>
        <end position="57"/>
    </location>
</feature>
<evidence type="ECO:0000313" key="4">
    <source>
        <dbReference type="Proteomes" id="UP000644749"/>
    </source>
</evidence>
<evidence type="ECO:0008006" key="5">
    <source>
        <dbReference type="Google" id="ProtNLM"/>
    </source>
</evidence>
<dbReference type="RefSeq" id="WP_191313240.1">
    <property type="nucleotide sequence ID" value="NZ_BNCL01000050.1"/>
</dbReference>
<proteinExistence type="predicted"/>
<evidence type="ECO:0000256" key="2">
    <source>
        <dbReference type="SAM" id="SignalP"/>
    </source>
</evidence>
<feature type="chain" id="PRO_5046188038" description="PRC-barrel domain containing protein" evidence="2">
    <location>
        <begin position="29"/>
        <end position="175"/>
    </location>
</feature>
<name>A0ABS1SAL8_9RHOB</name>
<feature type="region of interest" description="Disordered" evidence="1">
    <location>
        <begin position="90"/>
        <end position="159"/>
    </location>
</feature>
<keyword evidence="2" id="KW-0732">Signal</keyword>
<dbReference type="EMBL" id="JAESHT010000048">
    <property type="protein sequence ID" value="MBL3675777.1"/>
    <property type="molecule type" value="Genomic_DNA"/>
</dbReference>
<gene>
    <name evidence="3" type="ORF">JL111_20170</name>
</gene>
<sequence>MTTTNWKTCSKHVAAAFGLALAAGPLWAQQSQDSASTQAAGNENAKSQAEKVGMRDVEDVKGSSVLKGTSPTNTILYMIVGPSGELLALAAPLPAPSGSPAASDAQASSASGGSSTGSQPASSNAPEAGEPAESGYMATQAQPAMPNMWDPATVESGMRQLELGTRAAAGEIQEN</sequence>
<feature type="compositionally biased region" description="Low complexity" evidence="1">
    <location>
        <begin position="90"/>
        <end position="123"/>
    </location>
</feature>
<protein>
    <recommendedName>
        <fullName evidence="5">PRC-barrel domain containing protein</fullName>
    </recommendedName>
</protein>
<dbReference type="Proteomes" id="UP000644749">
    <property type="component" value="Unassembled WGS sequence"/>
</dbReference>
<feature type="compositionally biased region" description="Low complexity" evidence="1">
    <location>
        <begin position="30"/>
        <end position="40"/>
    </location>
</feature>
<organism evidence="3 4">
    <name type="scientific">Paracoccus aerius</name>
    <dbReference type="NCBI Taxonomy" id="1915382"/>
    <lineage>
        <taxon>Bacteria</taxon>
        <taxon>Pseudomonadati</taxon>
        <taxon>Pseudomonadota</taxon>
        <taxon>Alphaproteobacteria</taxon>
        <taxon>Rhodobacterales</taxon>
        <taxon>Paracoccaceae</taxon>
        <taxon>Paracoccus</taxon>
    </lineage>
</organism>
<evidence type="ECO:0000313" key="3">
    <source>
        <dbReference type="EMBL" id="MBL3675777.1"/>
    </source>
</evidence>
<comment type="caution">
    <text evidence="3">The sequence shown here is derived from an EMBL/GenBank/DDBJ whole genome shotgun (WGS) entry which is preliminary data.</text>
</comment>
<feature type="region of interest" description="Disordered" evidence="1">
    <location>
        <begin position="30"/>
        <end position="57"/>
    </location>
</feature>